<feature type="compositionally biased region" description="Polar residues" evidence="1">
    <location>
        <begin position="1031"/>
        <end position="1042"/>
    </location>
</feature>
<gene>
    <name evidence="2" type="ORF">SCUCBS95973_000557</name>
</gene>
<organism evidence="2 3">
    <name type="scientific">Sporothrix curviconia</name>
    <dbReference type="NCBI Taxonomy" id="1260050"/>
    <lineage>
        <taxon>Eukaryota</taxon>
        <taxon>Fungi</taxon>
        <taxon>Dikarya</taxon>
        <taxon>Ascomycota</taxon>
        <taxon>Pezizomycotina</taxon>
        <taxon>Sordariomycetes</taxon>
        <taxon>Sordariomycetidae</taxon>
        <taxon>Ophiostomatales</taxon>
        <taxon>Ophiostomataceae</taxon>
        <taxon>Sporothrix</taxon>
    </lineage>
</organism>
<feature type="compositionally biased region" description="Polar residues" evidence="1">
    <location>
        <begin position="768"/>
        <end position="780"/>
    </location>
</feature>
<feature type="compositionally biased region" description="Polar residues" evidence="1">
    <location>
        <begin position="479"/>
        <end position="493"/>
    </location>
</feature>
<feature type="compositionally biased region" description="Polar residues" evidence="1">
    <location>
        <begin position="985"/>
        <end position="994"/>
    </location>
</feature>
<feature type="compositionally biased region" description="Polar residues" evidence="1">
    <location>
        <begin position="38"/>
        <end position="60"/>
    </location>
</feature>
<feature type="compositionally biased region" description="Basic and acidic residues" evidence="1">
    <location>
        <begin position="1372"/>
        <end position="1384"/>
    </location>
</feature>
<feature type="compositionally biased region" description="Pro residues" evidence="1">
    <location>
        <begin position="73"/>
        <end position="84"/>
    </location>
</feature>
<feature type="compositionally biased region" description="Low complexity" evidence="1">
    <location>
        <begin position="591"/>
        <end position="608"/>
    </location>
</feature>
<feature type="compositionally biased region" description="Low complexity" evidence="1">
    <location>
        <begin position="995"/>
        <end position="1009"/>
    </location>
</feature>
<keyword evidence="3" id="KW-1185">Reference proteome</keyword>
<feature type="region of interest" description="Disordered" evidence="1">
    <location>
        <begin position="766"/>
        <end position="810"/>
    </location>
</feature>
<feature type="compositionally biased region" description="Low complexity" evidence="1">
    <location>
        <begin position="971"/>
        <end position="984"/>
    </location>
</feature>
<feature type="compositionally biased region" description="Pro residues" evidence="1">
    <location>
        <begin position="190"/>
        <end position="204"/>
    </location>
</feature>
<accession>A0ABP0ARH7</accession>
<feature type="compositionally biased region" description="Low complexity" evidence="1">
    <location>
        <begin position="781"/>
        <end position="791"/>
    </location>
</feature>
<feature type="compositionally biased region" description="Basic and acidic residues" evidence="1">
    <location>
        <begin position="442"/>
        <end position="464"/>
    </location>
</feature>
<dbReference type="EMBL" id="CAWUHB010000002">
    <property type="protein sequence ID" value="CAK7209781.1"/>
    <property type="molecule type" value="Genomic_DNA"/>
</dbReference>
<feature type="compositionally biased region" description="Low complexity" evidence="1">
    <location>
        <begin position="205"/>
        <end position="243"/>
    </location>
</feature>
<evidence type="ECO:0000313" key="3">
    <source>
        <dbReference type="Proteomes" id="UP001642405"/>
    </source>
</evidence>
<feature type="compositionally biased region" description="Polar residues" evidence="1">
    <location>
        <begin position="716"/>
        <end position="728"/>
    </location>
</feature>
<evidence type="ECO:0000313" key="2">
    <source>
        <dbReference type="EMBL" id="CAK7209781.1"/>
    </source>
</evidence>
<feature type="compositionally biased region" description="Basic and acidic residues" evidence="1">
    <location>
        <begin position="844"/>
        <end position="875"/>
    </location>
</feature>
<evidence type="ECO:0000256" key="1">
    <source>
        <dbReference type="SAM" id="MobiDB-lite"/>
    </source>
</evidence>
<feature type="compositionally biased region" description="Basic and acidic residues" evidence="1">
    <location>
        <begin position="330"/>
        <end position="344"/>
    </location>
</feature>
<reference evidence="2 3" key="1">
    <citation type="submission" date="2024-01" db="EMBL/GenBank/DDBJ databases">
        <authorList>
            <person name="Allen C."/>
            <person name="Tagirdzhanova G."/>
        </authorList>
    </citation>
    <scope>NUCLEOTIDE SEQUENCE [LARGE SCALE GENOMIC DNA]</scope>
</reference>
<feature type="region of interest" description="Disordered" evidence="1">
    <location>
        <begin position="710"/>
        <end position="751"/>
    </location>
</feature>
<feature type="compositionally biased region" description="Polar residues" evidence="1">
    <location>
        <begin position="288"/>
        <end position="300"/>
    </location>
</feature>
<feature type="compositionally biased region" description="Low complexity" evidence="1">
    <location>
        <begin position="393"/>
        <end position="431"/>
    </location>
</feature>
<feature type="region of interest" description="Disordered" evidence="1">
    <location>
        <begin position="393"/>
        <end position="620"/>
    </location>
</feature>
<comment type="caution">
    <text evidence="2">The sequence shown here is derived from an EMBL/GenBank/DDBJ whole genome shotgun (WGS) entry which is preliminary data.</text>
</comment>
<sequence length="1435" mass="153926">MTTSRDSTSRLRANLNPLRTTALSGVFHGPSLTPLSAISIPQTQTPSSAIQPYNPQQWAASSVPERYHYQDPQPSPPPPPPYSPPRSQRPNSMVFEASPANISAQRAPLPPAAPSHHMQQAHQRPPTEHATSQTSFAPPPGTARGGSRERRFGLPSFGRRRESDQQQQQHQQQSMTMSPSEAYAHSHQSIPPPPVSRSPQPPLQPQQQQQQLQQQQVVHRQHPVLQPLQIPNLPPQQQVVVPPGSRRAASTGAITTPTSARSRSSSQVRWEIGMPLPPPPPGPPPAGSRSQSMSRTNQGSDPVVAVPTRRPPPAGVVLLGPVPPTPAGWFDHDPVQPATDHGEGNIDNDNDNDNRTPRQAPDSVAVAAARQGYHSPTPGSLVETSSAASSSACDLAESAPSTNSTHSSHSPSAAVANSANSNSASSGSSNSTMLARAGAVRGNEKTLHERRNESRSRGGMRDSIDSTMNAGGSPRQGHTRQLSNIIVPTTESVGSLMRRPTINKSTPRSGGGGPNSGRALASLQQQQQQQQASPRTGDTIIVGTATPPFSPYPLSSSSTGRSRNGNIAGGLSSSSNGNGNIVPKALPTPPLQRSCASSSSSQTLHQQPQSPPVPSAASFGANTNLTKELAVSQSGDQFCQGSVKRFHAFAQLEAAATSDAERVRLFAEFVVAESRVRRERYAAAIGAMGSEIFDLTRDLFRPMLPVMATTPRRESVTSQGSTGVSAGTSAVEFTPQSSEPSHSHRGSIASVFRDGPASAPLVLVGRGTASSTPDVSSAIESSSTPNSTPNSAHLPMSPTGAPPNGGWAAQANYMPSLSPILSMSVSEHLDDESSRGRTASRWWESSEHGDGRESRGGNKRDESIDRLARSKRESKYMGVPKEALEALQWADDGLPSGRSIQSPQYIDAGVGSSAGSASNGGPINYAAYEGSSEYPPEKVHHQHQQTDPVSSPDLVRTSQAISVQFRNSYLSSTASSSTPGLSTPNTPNASSSFHPQQQQQQQTPVPQIPTGMDVSRLVTLPPPYPRHHPAVNNNHPDLSETRSSVRTLANMAAVDGAYEQFKSATEAAHTEADRAHQQETATLRANLQNEISSGRMSYAEAAAIEADAAAQNETRMKERHKADFDRFQTTVVQPVNELLTARITHATQLFDGLRGRLFGETRQPSPNLPQEEGDEQPELLETLTLLKWVFEAREALHRAIYDLLTDRNNRYRDMVLAPYRRAGNQAADKLRDAEAFFAGDAATRAASFAAEVLQRTEAFRDVVEANVVRGVEVQLSAFWDIAPPLVQLLDQVPLDLRGFAIQIPAAEYDETPSYREHPMQYLFSLLLHAEKSAHQFIESQTNLLCLLHEVKEATLAAKSKAESSAGDGSGTPDREREAESAQLTDDLKDKVRVVQGQWRAGLGESIELVKERVGGWLLETGGWDETLEEGGVGPV</sequence>
<protein>
    <submittedName>
        <fullName evidence="2">Uncharacterized protein</fullName>
    </submittedName>
</protein>
<proteinExistence type="predicted"/>
<name>A0ABP0ARH7_9PEZI</name>
<feature type="region of interest" description="Disordered" evidence="1">
    <location>
        <begin position="924"/>
        <end position="954"/>
    </location>
</feature>
<feature type="region of interest" description="Disordered" evidence="1">
    <location>
        <begin position="1358"/>
        <end position="1384"/>
    </location>
</feature>
<feature type="region of interest" description="Disordered" evidence="1">
    <location>
        <begin position="971"/>
        <end position="1042"/>
    </location>
</feature>
<feature type="compositionally biased region" description="Low complexity" evidence="1">
    <location>
        <begin position="552"/>
        <end position="580"/>
    </location>
</feature>
<dbReference type="Proteomes" id="UP001642405">
    <property type="component" value="Unassembled WGS sequence"/>
</dbReference>
<feature type="compositionally biased region" description="Pro residues" evidence="1">
    <location>
        <begin position="275"/>
        <end position="286"/>
    </location>
</feature>
<feature type="region of interest" description="Disordered" evidence="1">
    <location>
        <begin position="828"/>
        <end position="876"/>
    </location>
</feature>
<feature type="region of interest" description="Disordered" evidence="1">
    <location>
        <begin position="38"/>
        <end position="366"/>
    </location>
</feature>